<organism evidence="4 6">
    <name type="scientific">Phytophthora rubi</name>
    <dbReference type="NCBI Taxonomy" id="129364"/>
    <lineage>
        <taxon>Eukaryota</taxon>
        <taxon>Sar</taxon>
        <taxon>Stramenopiles</taxon>
        <taxon>Oomycota</taxon>
        <taxon>Peronosporomycetes</taxon>
        <taxon>Peronosporales</taxon>
        <taxon>Peronosporaceae</taxon>
        <taxon>Phytophthora</taxon>
    </lineage>
</organism>
<evidence type="ECO:0000313" key="7">
    <source>
        <dbReference type="Proteomes" id="UP000434957"/>
    </source>
</evidence>
<dbReference type="Gene3D" id="3.40.50.80">
    <property type="entry name" value="Nucleotide-binding domain of ferredoxin-NADP reductase (FNR) module"/>
    <property type="match status" value="1"/>
</dbReference>
<dbReference type="GO" id="GO:0016491">
    <property type="term" value="F:oxidoreductase activity"/>
    <property type="evidence" value="ECO:0007669"/>
    <property type="project" value="UniProtKB-KW"/>
</dbReference>
<dbReference type="EMBL" id="QXFU01000724">
    <property type="protein sequence ID" value="KAE9022926.1"/>
    <property type="molecule type" value="Genomic_DNA"/>
</dbReference>
<evidence type="ECO:0000313" key="8">
    <source>
        <dbReference type="Proteomes" id="UP000435112"/>
    </source>
</evidence>
<keyword evidence="1" id="KW-0560">Oxidoreductase</keyword>
<evidence type="ECO:0000259" key="2">
    <source>
        <dbReference type="Pfam" id="PF08030"/>
    </source>
</evidence>
<name>A0A6A3MCK7_9STRA</name>
<comment type="caution">
    <text evidence="4">The sequence shown here is derived from an EMBL/GenBank/DDBJ whole genome shotgun (WGS) entry which is preliminary data.</text>
</comment>
<dbReference type="InterPro" id="IPR013121">
    <property type="entry name" value="Fe_red_NAD-bd_6"/>
</dbReference>
<feature type="non-terminal residue" evidence="4">
    <location>
        <position position="1"/>
    </location>
</feature>
<evidence type="ECO:0000313" key="3">
    <source>
        <dbReference type="EMBL" id="KAE9022926.1"/>
    </source>
</evidence>
<accession>A0A6A3MCK7</accession>
<proteinExistence type="predicted"/>
<feature type="domain" description="Ferric reductase NAD binding" evidence="2">
    <location>
        <begin position="11"/>
        <end position="41"/>
    </location>
</feature>
<dbReference type="EMBL" id="QXFV01000715">
    <property type="protein sequence ID" value="KAE9029246.1"/>
    <property type="molecule type" value="Genomic_DNA"/>
</dbReference>
<gene>
    <name evidence="4" type="ORF">PR001_g11538</name>
    <name evidence="3" type="ORF">PR002_g11844</name>
    <name evidence="5" type="ORF">PR003_g12244</name>
</gene>
<dbReference type="EMBL" id="QXFT01000732">
    <property type="protein sequence ID" value="KAE9336945.1"/>
    <property type="molecule type" value="Genomic_DNA"/>
</dbReference>
<protein>
    <recommendedName>
        <fullName evidence="2">Ferric reductase NAD binding domain-containing protein</fullName>
    </recommendedName>
</protein>
<dbReference type="Proteomes" id="UP000435112">
    <property type="component" value="Unassembled WGS sequence"/>
</dbReference>
<evidence type="ECO:0000256" key="1">
    <source>
        <dbReference type="ARBA" id="ARBA00023002"/>
    </source>
</evidence>
<dbReference type="OrthoDB" id="202327at2759"/>
<reference evidence="6 8" key="1">
    <citation type="submission" date="2018-09" db="EMBL/GenBank/DDBJ databases">
        <title>Genomic investigation of the strawberry pathogen Phytophthora fragariae indicates pathogenicity is determined by transcriptional variation in three key races.</title>
        <authorList>
            <person name="Adams T.M."/>
            <person name="Armitage A.D."/>
            <person name="Sobczyk M.K."/>
            <person name="Bates H.J."/>
            <person name="Dunwell J.M."/>
            <person name="Nellist C.F."/>
            <person name="Harrison R.J."/>
        </authorList>
    </citation>
    <scope>NUCLEOTIDE SEQUENCE [LARGE SCALE GENOMIC DNA]</scope>
    <source>
        <strain evidence="4 6">SCRP249</strain>
        <strain evidence="3 8">SCRP324</strain>
        <strain evidence="5 7">SCRP333</strain>
    </source>
</reference>
<evidence type="ECO:0000313" key="5">
    <source>
        <dbReference type="EMBL" id="KAE9336945.1"/>
    </source>
</evidence>
<sequence>QCGHVRFPPSFQLRKIYFYWVTREQQALTWFTNTMNQLSEMDL</sequence>
<dbReference type="Proteomes" id="UP000434957">
    <property type="component" value="Unassembled WGS sequence"/>
</dbReference>
<keyword evidence="7" id="KW-1185">Reference proteome</keyword>
<evidence type="ECO:0000313" key="4">
    <source>
        <dbReference type="EMBL" id="KAE9029246.1"/>
    </source>
</evidence>
<dbReference type="Pfam" id="PF08030">
    <property type="entry name" value="NAD_binding_6"/>
    <property type="match status" value="1"/>
</dbReference>
<evidence type="ECO:0000313" key="6">
    <source>
        <dbReference type="Proteomes" id="UP000429607"/>
    </source>
</evidence>
<dbReference type="AlphaFoldDB" id="A0A6A3MCK7"/>
<dbReference type="InterPro" id="IPR039261">
    <property type="entry name" value="FNR_nucleotide-bd"/>
</dbReference>
<dbReference type="Proteomes" id="UP000429607">
    <property type="component" value="Unassembled WGS sequence"/>
</dbReference>